<keyword evidence="8 11" id="KW-0804">Transcription</keyword>
<evidence type="ECO:0000256" key="1">
    <source>
        <dbReference type="ARBA" id="ARBA00004123"/>
    </source>
</evidence>
<dbReference type="AlphaFoldDB" id="A0A5N5TCX2"/>
<evidence type="ECO:0000256" key="3">
    <source>
        <dbReference type="ARBA" id="ARBA00022723"/>
    </source>
</evidence>
<dbReference type="InterPro" id="IPR013083">
    <property type="entry name" value="Znf_RING/FYVE/PHD"/>
</dbReference>
<keyword evidence="3 11" id="KW-0479">Metal-binding</keyword>
<keyword evidence="5" id="KW-0863">Zinc-finger</keyword>
<dbReference type="InterPro" id="IPR012170">
    <property type="entry name" value="TFIIH_SSL1/p44"/>
</dbReference>
<dbReference type="PANTHER" id="PTHR12695:SF2">
    <property type="entry name" value="GENERAL TRANSCRIPTION FACTOR IIH SUBUNIT 2-RELATED"/>
    <property type="match status" value="1"/>
</dbReference>
<reference evidence="14 15" key="1">
    <citation type="journal article" date="2019" name="PLoS Biol.">
        <title>Sex chromosomes control vertical transmission of feminizing Wolbachia symbionts in an isopod.</title>
        <authorList>
            <person name="Becking T."/>
            <person name="Chebbi M.A."/>
            <person name="Giraud I."/>
            <person name="Moumen B."/>
            <person name="Laverre T."/>
            <person name="Caubet Y."/>
            <person name="Peccoud J."/>
            <person name="Gilbert C."/>
            <person name="Cordaux R."/>
        </authorList>
    </citation>
    <scope>NUCLEOTIDE SEQUENCE [LARGE SCALE GENOMIC DNA]</scope>
    <source>
        <strain evidence="14">ANa2</strain>
        <tissue evidence="14">Whole body excluding digestive tract and cuticle</tissue>
    </source>
</reference>
<dbReference type="InterPro" id="IPR013087">
    <property type="entry name" value="Znf_C2H2_type"/>
</dbReference>
<dbReference type="Proteomes" id="UP000326759">
    <property type="component" value="Unassembled WGS sequence"/>
</dbReference>
<evidence type="ECO:0000256" key="9">
    <source>
        <dbReference type="ARBA" id="ARBA00023204"/>
    </source>
</evidence>
<name>A0A5N5TCX2_9CRUS</name>
<evidence type="ECO:0000256" key="2">
    <source>
        <dbReference type="ARBA" id="ARBA00006092"/>
    </source>
</evidence>
<evidence type="ECO:0000256" key="10">
    <source>
        <dbReference type="ARBA" id="ARBA00023242"/>
    </source>
</evidence>
<evidence type="ECO:0000256" key="5">
    <source>
        <dbReference type="ARBA" id="ARBA00022771"/>
    </source>
</evidence>
<organism evidence="14 15">
    <name type="scientific">Armadillidium nasatum</name>
    <dbReference type="NCBI Taxonomy" id="96803"/>
    <lineage>
        <taxon>Eukaryota</taxon>
        <taxon>Metazoa</taxon>
        <taxon>Ecdysozoa</taxon>
        <taxon>Arthropoda</taxon>
        <taxon>Crustacea</taxon>
        <taxon>Multicrustacea</taxon>
        <taxon>Malacostraca</taxon>
        <taxon>Eumalacostraca</taxon>
        <taxon>Peracarida</taxon>
        <taxon>Isopoda</taxon>
        <taxon>Oniscidea</taxon>
        <taxon>Crinocheta</taxon>
        <taxon>Armadillidiidae</taxon>
        <taxon>Armadillidium</taxon>
    </lineage>
</organism>
<dbReference type="EMBL" id="SEYY01002943">
    <property type="protein sequence ID" value="KAB7504523.1"/>
    <property type="molecule type" value="Genomic_DNA"/>
</dbReference>
<dbReference type="Pfam" id="PF07975">
    <property type="entry name" value="C1_4"/>
    <property type="match status" value="1"/>
</dbReference>
<evidence type="ECO:0000256" key="8">
    <source>
        <dbReference type="ARBA" id="ARBA00023163"/>
    </source>
</evidence>
<dbReference type="GO" id="GO:0000439">
    <property type="term" value="C:transcription factor TFIIH core complex"/>
    <property type="evidence" value="ECO:0007669"/>
    <property type="project" value="InterPro"/>
</dbReference>
<dbReference type="SMART" id="SM00327">
    <property type="entry name" value="VWA"/>
    <property type="match status" value="1"/>
</dbReference>
<dbReference type="SUPFAM" id="SSF53300">
    <property type="entry name" value="vWA-like"/>
    <property type="match status" value="1"/>
</dbReference>
<dbReference type="PROSITE" id="PS00028">
    <property type="entry name" value="ZINC_FINGER_C2H2_1"/>
    <property type="match status" value="1"/>
</dbReference>
<dbReference type="InterPro" id="IPR007198">
    <property type="entry name" value="Ssl1-like"/>
</dbReference>
<keyword evidence="6 11" id="KW-0862">Zinc</keyword>
<proteinExistence type="inferred from homology"/>
<evidence type="ECO:0000313" key="15">
    <source>
        <dbReference type="Proteomes" id="UP000326759"/>
    </source>
</evidence>
<evidence type="ECO:0000256" key="12">
    <source>
        <dbReference type="PIRSR" id="PIRSR015919-1"/>
    </source>
</evidence>
<dbReference type="InterPro" id="IPR004595">
    <property type="entry name" value="TFIIH_C1-like_dom"/>
</dbReference>
<dbReference type="InterPro" id="IPR002035">
    <property type="entry name" value="VWF_A"/>
</dbReference>
<dbReference type="SUPFAM" id="SSF57889">
    <property type="entry name" value="Cysteine-rich domain"/>
    <property type="match status" value="1"/>
</dbReference>
<comment type="caution">
    <text evidence="14">The sequence shown here is derived from an EMBL/GenBank/DDBJ whole genome shotgun (WGS) entry which is preliminary data.</text>
</comment>
<dbReference type="Gene3D" id="3.40.50.410">
    <property type="entry name" value="von Willebrand factor, type A domain"/>
    <property type="match status" value="1"/>
</dbReference>
<keyword evidence="9" id="KW-0234">DNA repair</keyword>
<keyword evidence="10 11" id="KW-0539">Nucleus</keyword>
<dbReference type="GO" id="GO:0008270">
    <property type="term" value="F:zinc ion binding"/>
    <property type="evidence" value="ECO:0007669"/>
    <property type="project" value="UniProtKB-UniRule"/>
</dbReference>
<dbReference type="OrthoDB" id="284275at2759"/>
<keyword evidence="15" id="KW-1185">Reference proteome</keyword>
<evidence type="ECO:0000256" key="7">
    <source>
        <dbReference type="ARBA" id="ARBA00023015"/>
    </source>
</evidence>
<dbReference type="PROSITE" id="PS50234">
    <property type="entry name" value="VWFA"/>
    <property type="match status" value="1"/>
</dbReference>
<dbReference type="InterPro" id="IPR046349">
    <property type="entry name" value="C1-like_sf"/>
</dbReference>
<accession>A0A5N5TCX2</accession>
<dbReference type="Gene3D" id="3.30.40.10">
    <property type="entry name" value="Zinc/RING finger domain, C3HC4 (zinc finger)"/>
    <property type="match status" value="1"/>
</dbReference>
<evidence type="ECO:0000256" key="4">
    <source>
        <dbReference type="ARBA" id="ARBA00022763"/>
    </source>
</evidence>
<dbReference type="CDD" id="cd01453">
    <property type="entry name" value="vWA_transcription_factor_IIH_type"/>
    <property type="match status" value="1"/>
</dbReference>
<evidence type="ECO:0000313" key="14">
    <source>
        <dbReference type="EMBL" id="KAB7504523.1"/>
    </source>
</evidence>
<dbReference type="SMART" id="SM01047">
    <property type="entry name" value="C1_4"/>
    <property type="match status" value="1"/>
</dbReference>
<dbReference type="Pfam" id="PF04056">
    <property type="entry name" value="Ssl1"/>
    <property type="match status" value="1"/>
</dbReference>
<dbReference type="InterPro" id="IPR036465">
    <property type="entry name" value="vWFA_dom_sf"/>
</dbReference>
<feature type="zinc finger region" description="C4-type" evidence="12">
    <location>
        <begin position="291"/>
        <end position="308"/>
    </location>
</feature>
<comment type="subcellular location">
    <subcellularLocation>
        <location evidence="1 11">Nucleus</location>
    </subcellularLocation>
</comment>
<keyword evidence="4" id="KW-0227">DNA damage</keyword>
<dbReference type="GO" id="GO:0005675">
    <property type="term" value="C:transcription factor TFIIH holo complex"/>
    <property type="evidence" value="ECO:0007669"/>
    <property type="project" value="UniProtKB-UniRule"/>
</dbReference>
<dbReference type="GO" id="GO:0006357">
    <property type="term" value="P:regulation of transcription by RNA polymerase II"/>
    <property type="evidence" value="ECO:0007669"/>
    <property type="project" value="TreeGrafter"/>
</dbReference>
<dbReference type="NCBIfam" id="TIGR00622">
    <property type="entry name" value="ssl1"/>
    <property type="match status" value="1"/>
</dbReference>
<evidence type="ECO:0000256" key="11">
    <source>
        <dbReference type="PIRNR" id="PIRNR015919"/>
    </source>
</evidence>
<protein>
    <recommendedName>
        <fullName evidence="11">General transcription factor IIH subunit</fullName>
    </recommendedName>
</protein>
<sequence length="402" mass="45697">MMQPDVEAMDEDPKEYRWESGYEKTWEAIKEDESGFLEPSITEMIMRAKRRRLLEREASVRLGIMRHLYVIVDMSQAMNEQDLKPTRHLCCLSILNDFIPEFHEQNPISQLGLIITQNKTAKKYSNLSNNPQRHLETVKKLKELSCRGEPSIQNSLEVALASLKHLPPHTSREVLILYAALTTCDPGEIEATLTKVKEANIRVSVVGLAAEIRICKTITKETEGTFVVCLNDVHLKELIMEHLEPPPASKKIDHTLIKVGFPHQINTDAKPALCMCHLEDLPSLNTEGYYCPQCSAKYCDLPAECKVCGLMLVTAPHLARSYRHLFPLQHFTEILLSQSSSKSCYSCYKMFKEIYADKNVFQCPKCNQIFCFDCDIFLHDSVHSCPGCVSNPVISQNYGNVE</sequence>
<dbReference type="PIRSF" id="PIRSF015919">
    <property type="entry name" value="TFIIH_SSL1"/>
    <property type="match status" value="1"/>
</dbReference>
<evidence type="ECO:0000259" key="13">
    <source>
        <dbReference type="PROSITE" id="PS50234"/>
    </source>
</evidence>
<gene>
    <name evidence="14" type="primary">Gtf2h2</name>
    <name evidence="14" type="ORF">Anas_09067</name>
</gene>
<dbReference type="GO" id="GO:0006289">
    <property type="term" value="P:nucleotide-excision repair"/>
    <property type="evidence" value="ECO:0007669"/>
    <property type="project" value="UniProtKB-UniRule"/>
</dbReference>
<keyword evidence="7 11" id="KW-0805">Transcription regulation</keyword>
<dbReference type="GO" id="GO:0006351">
    <property type="term" value="P:DNA-templated transcription"/>
    <property type="evidence" value="ECO:0007669"/>
    <property type="project" value="InterPro"/>
</dbReference>
<evidence type="ECO:0000256" key="6">
    <source>
        <dbReference type="ARBA" id="ARBA00022833"/>
    </source>
</evidence>
<comment type="similarity">
    <text evidence="2 11">Belongs to the GTF2H2 family.</text>
</comment>
<dbReference type="FunFam" id="3.40.50.410:FF:000015">
    <property type="entry name" value="General transcription factor IIH subunit 2"/>
    <property type="match status" value="1"/>
</dbReference>
<dbReference type="PANTHER" id="PTHR12695">
    <property type="entry name" value="GENERAL TRANSCRIPTION FACTOR IIH SUBUNIT 2"/>
    <property type="match status" value="1"/>
</dbReference>
<feature type="domain" description="VWFA" evidence="13">
    <location>
        <begin position="67"/>
        <end position="243"/>
    </location>
</feature>